<accession>A0ABU9BW99</accession>
<name>A0ABU9BW99_9BURK</name>
<protein>
    <submittedName>
        <fullName evidence="1">Uncharacterized protein</fullName>
    </submittedName>
</protein>
<dbReference type="RefSeq" id="WP_341428680.1">
    <property type="nucleotide sequence ID" value="NZ_JBBUTG010000026.1"/>
</dbReference>
<evidence type="ECO:0000313" key="1">
    <source>
        <dbReference type="EMBL" id="MEK8034253.1"/>
    </source>
</evidence>
<gene>
    <name evidence="1" type="ORF">AACH06_25790</name>
</gene>
<comment type="caution">
    <text evidence="1">The sequence shown here is derived from an EMBL/GenBank/DDBJ whole genome shotgun (WGS) entry which is preliminary data.</text>
</comment>
<sequence length="113" mass="13045">MSSLDAPWLPRVHSGRHFDIQGFKRVARILKRATGLPHCLVLEKLALVCGYVNYAAAHLAGVRRGYSEPFTTPERFHMRVYRHFDAAALSEFVQDDVEDWFDLIFCHRLDDLS</sequence>
<evidence type="ECO:0000313" key="2">
    <source>
        <dbReference type="Proteomes" id="UP001371218"/>
    </source>
</evidence>
<dbReference type="EMBL" id="JBBUTG010000026">
    <property type="protein sequence ID" value="MEK8034253.1"/>
    <property type="molecule type" value="Genomic_DNA"/>
</dbReference>
<keyword evidence="2" id="KW-1185">Reference proteome</keyword>
<dbReference type="Proteomes" id="UP001371218">
    <property type="component" value="Unassembled WGS sequence"/>
</dbReference>
<organism evidence="1 2">
    <name type="scientific">Ideonella lacteola</name>
    <dbReference type="NCBI Taxonomy" id="2984193"/>
    <lineage>
        <taxon>Bacteria</taxon>
        <taxon>Pseudomonadati</taxon>
        <taxon>Pseudomonadota</taxon>
        <taxon>Betaproteobacteria</taxon>
        <taxon>Burkholderiales</taxon>
        <taxon>Sphaerotilaceae</taxon>
        <taxon>Ideonella</taxon>
    </lineage>
</organism>
<reference evidence="1 2" key="1">
    <citation type="submission" date="2024-04" db="EMBL/GenBank/DDBJ databases">
        <title>Novel species of the genus Ideonella isolated from streams.</title>
        <authorList>
            <person name="Lu H."/>
        </authorList>
    </citation>
    <scope>NUCLEOTIDE SEQUENCE [LARGE SCALE GENOMIC DNA]</scope>
    <source>
        <strain evidence="1 2">DXS29W</strain>
    </source>
</reference>
<proteinExistence type="predicted"/>